<evidence type="ECO:0000313" key="3">
    <source>
        <dbReference type="Proteomes" id="UP000013966"/>
    </source>
</evidence>
<evidence type="ECO:0000313" key="2">
    <source>
        <dbReference type="EMBL" id="BAN25579.1"/>
    </source>
</evidence>
<dbReference type="KEGG" id="buo:BRPE64_BCDS09180"/>
<reference evidence="2 3" key="1">
    <citation type="journal article" date="2013" name="Genome Announc.">
        <title>Complete Genome Sequence of Burkholderia sp. Strain RPE64, Bacterial Symbiont of the Bean Bug Riptortus pedestris.</title>
        <authorList>
            <person name="Shibata T.F."/>
            <person name="Maeda T."/>
            <person name="Nikoh N."/>
            <person name="Yamaguchi K."/>
            <person name="Oshima K."/>
            <person name="Hattori M."/>
            <person name="Nishiyama T."/>
            <person name="Hasebe M."/>
            <person name="Fukatsu T."/>
            <person name="Kikuchi Y."/>
            <person name="Shigenobu S."/>
        </authorList>
    </citation>
    <scope>NUCLEOTIDE SEQUENCE [LARGE SCALE GENOMIC DNA]</scope>
</reference>
<keyword evidence="1" id="KW-0812">Transmembrane</keyword>
<name>R4WM35_9BURK</name>
<organism evidence="2 3">
    <name type="scientific">Caballeronia insecticola</name>
    <dbReference type="NCBI Taxonomy" id="758793"/>
    <lineage>
        <taxon>Bacteria</taxon>
        <taxon>Pseudomonadati</taxon>
        <taxon>Pseudomonadota</taxon>
        <taxon>Betaproteobacteria</taxon>
        <taxon>Burkholderiales</taxon>
        <taxon>Burkholderiaceae</taxon>
        <taxon>Caballeronia</taxon>
    </lineage>
</organism>
<dbReference type="HOGENOM" id="CLU_3248350_0_0_4"/>
<keyword evidence="3" id="KW-1185">Reference proteome</keyword>
<dbReference type="STRING" id="758793.BRPE64_BCDS09180"/>
<protein>
    <submittedName>
        <fullName evidence="2">Uncharacterized protein</fullName>
    </submittedName>
</protein>
<reference evidence="2 3" key="2">
    <citation type="journal article" date="2018" name="Int. J. Syst. Evol. Microbiol.">
        <title>Burkholderia insecticola sp. nov., a gut symbiotic bacterium of the bean bug Riptortus pedestris.</title>
        <authorList>
            <person name="Takeshita K."/>
            <person name="Tamaki H."/>
            <person name="Ohbayashi T."/>
            <person name="Meng X.-Y."/>
            <person name="Sone T."/>
            <person name="Mitani Y."/>
            <person name="Peeters C."/>
            <person name="Kikuchi Y."/>
            <person name="Vandamme P."/>
        </authorList>
    </citation>
    <scope>NUCLEOTIDE SEQUENCE [LARGE SCALE GENOMIC DNA]</scope>
    <source>
        <strain evidence="2">RPE64</strain>
    </source>
</reference>
<feature type="transmembrane region" description="Helical" evidence="1">
    <location>
        <begin position="6"/>
        <end position="28"/>
    </location>
</feature>
<proteinExistence type="predicted"/>
<dbReference type="Proteomes" id="UP000013966">
    <property type="component" value="Chromosome 2"/>
</dbReference>
<sequence>MDSVLIASVVGASVLVFYVALLACFWAMRPPREHGGKRGLHR</sequence>
<accession>R4WM35</accession>
<gene>
    <name evidence="2" type="ORF">BRPE64_BCDS09180</name>
</gene>
<evidence type="ECO:0000256" key="1">
    <source>
        <dbReference type="SAM" id="Phobius"/>
    </source>
</evidence>
<dbReference type="AlphaFoldDB" id="R4WM35"/>
<keyword evidence="1" id="KW-0472">Membrane</keyword>
<dbReference type="PATRIC" id="fig|758793.3.peg.3825"/>
<keyword evidence="1" id="KW-1133">Transmembrane helix</keyword>
<dbReference type="EMBL" id="AP013059">
    <property type="protein sequence ID" value="BAN25579.1"/>
    <property type="molecule type" value="Genomic_DNA"/>
</dbReference>